<evidence type="ECO:0000313" key="1">
    <source>
        <dbReference type="EMBL" id="CAH3144485.1"/>
    </source>
</evidence>
<dbReference type="EMBL" id="CALNXJ010000039">
    <property type="protein sequence ID" value="CAH3144485.1"/>
    <property type="molecule type" value="Genomic_DNA"/>
</dbReference>
<keyword evidence="2" id="KW-1185">Reference proteome</keyword>
<protein>
    <submittedName>
        <fullName evidence="1">Uncharacterized protein</fullName>
    </submittedName>
</protein>
<sequence length="60" mass="7412">MIFNYKGEYLFLEKKPRHVFVWCLNLEKQSSKEENFFLFNTYNIANNRTISMAFIIRKRE</sequence>
<comment type="caution">
    <text evidence="1">The sequence shown here is derived from an EMBL/GenBank/DDBJ whole genome shotgun (WGS) entry which is preliminary data.</text>
</comment>
<evidence type="ECO:0000313" key="2">
    <source>
        <dbReference type="Proteomes" id="UP001159428"/>
    </source>
</evidence>
<dbReference type="AlphaFoldDB" id="A0AAU9XCX8"/>
<reference evidence="1 2" key="1">
    <citation type="submission" date="2022-05" db="EMBL/GenBank/DDBJ databases">
        <authorList>
            <consortium name="Genoscope - CEA"/>
            <person name="William W."/>
        </authorList>
    </citation>
    <scope>NUCLEOTIDE SEQUENCE [LARGE SCALE GENOMIC DNA]</scope>
</reference>
<organism evidence="1 2">
    <name type="scientific">Pocillopora meandrina</name>
    <dbReference type="NCBI Taxonomy" id="46732"/>
    <lineage>
        <taxon>Eukaryota</taxon>
        <taxon>Metazoa</taxon>
        <taxon>Cnidaria</taxon>
        <taxon>Anthozoa</taxon>
        <taxon>Hexacorallia</taxon>
        <taxon>Scleractinia</taxon>
        <taxon>Astrocoeniina</taxon>
        <taxon>Pocilloporidae</taxon>
        <taxon>Pocillopora</taxon>
    </lineage>
</organism>
<name>A0AAU9XCX8_9CNID</name>
<gene>
    <name evidence="1" type="ORF">PMEA_00021052</name>
</gene>
<proteinExistence type="predicted"/>
<accession>A0AAU9XCX8</accession>
<dbReference type="Proteomes" id="UP001159428">
    <property type="component" value="Unassembled WGS sequence"/>
</dbReference>